<dbReference type="EMBL" id="BAABJA010000002">
    <property type="protein sequence ID" value="GAA4660828.1"/>
    <property type="molecule type" value="Genomic_DNA"/>
</dbReference>
<accession>A0ABP8VDE6</accession>
<proteinExistence type="predicted"/>
<protein>
    <submittedName>
        <fullName evidence="1">Uncharacterized protein</fullName>
    </submittedName>
</protein>
<gene>
    <name evidence="1" type="ORF">GCM10023262_05770</name>
</gene>
<organism evidence="1 2">
    <name type="scientific">Bartonella pachyuromydis</name>
    <dbReference type="NCBI Taxonomy" id="931097"/>
    <lineage>
        <taxon>Bacteria</taxon>
        <taxon>Pseudomonadati</taxon>
        <taxon>Pseudomonadota</taxon>
        <taxon>Alphaproteobacteria</taxon>
        <taxon>Hyphomicrobiales</taxon>
        <taxon>Bartonellaceae</taxon>
        <taxon>Bartonella</taxon>
    </lineage>
</organism>
<evidence type="ECO:0000313" key="1">
    <source>
        <dbReference type="EMBL" id="GAA4660828.1"/>
    </source>
</evidence>
<comment type="caution">
    <text evidence="1">The sequence shown here is derived from an EMBL/GenBank/DDBJ whole genome shotgun (WGS) entry which is preliminary data.</text>
</comment>
<dbReference type="Gene3D" id="3.40.50.150">
    <property type="entry name" value="Vaccinia Virus protein VP39"/>
    <property type="match status" value="1"/>
</dbReference>
<dbReference type="InterPro" id="IPR029063">
    <property type="entry name" value="SAM-dependent_MTases_sf"/>
</dbReference>
<dbReference type="Proteomes" id="UP001501699">
    <property type="component" value="Unassembled WGS sequence"/>
</dbReference>
<sequence>MDQEKNDELLSCPYKERKENLRRYMRIENKFTCQLEENMQDAFYERYLAIYAPLNAQRDYQGVTIQLWRKNSSSKYHHGN</sequence>
<reference evidence="2" key="1">
    <citation type="journal article" date="2019" name="Int. J. Syst. Evol. Microbiol.">
        <title>The Global Catalogue of Microorganisms (GCM) 10K type strain sequencing project: providing services to taxonomists for standard genome sequencing and annotation.</title>
        <authorList>
            <consortium name="The Broad Institute Genomics Platform"/>
            <consortium name="The Broad Institute Genome Sequencing Center for Infectious Disease"/>
            <person name="Wu L."/>
            <person name="Ma J."/>
        </authorList>
    </citation>
    <scope>NUCLEOTIDE SEQUENCE [LARGE SCALE GENOMIC DNA]</scope>
    <source>
        <strain evidence="2">JCM 17714</strain>
    </source>
</reference>
<evidence type="ECO:0000313" key="2">
    <source>
        <dbReference type="Proteomes" id="UP001501699"/>
    </source>
</evidence>
<name>A0ABP8VDE6_9HYPH</name>
<keyword evidence="2" id="KW-1185">Reference proteome</keyword>